<feature type="region of interest" description="Disordered" evidence="1">
    <location>
        <begin position="47"/>
        <end position="150"/>
    </location>
</feature>
<dbReference type="AlphaFoldDB" id="A0A9D4XYA5"/>
<comment type="caution">
    <text evidence="2">The sequence shown here is derived from an EMBL/GenBank/DDBJ whole genome shotgun (WGS) entry which is preliminary data.</text>
</comment>
<feature type="compositionally biased region" description="Pro residues" evidence="1">
    <location>
        <begin position="52"/>
        <end position="71"/>
    </location>
</feature>
<protein>
    <submittedName>
        <fullName evidence="2">Uncharacterized protein</fullName>
    </submittedName>
</protein>
<keyword evidence="3" id="KW-1185">Reference proteome</keyword>
<proteinExistence type="predicted"/>
<evidence type="ECO:0000256" key="1">
    <source>
        <dbReference type="SAM" id="MobiDB-lite"/>
    </source>
</evidence>
<feature type="compositionally biased region" description="Basic and acidic residues" evidence="1">
    <location>
        <begin position="77"/>
        <end position="93"/>
    </location>
</feature>
<accession>A0A9D4XYA5</accession>
<feature type="non-terminal residue" evidence="2">
    <location>
        <position position="1"/>
    </location>
</feature>
<dbReference type="EMBL" id="JAMSHJ010000003">
    <property type="protein sequence ID" value="KAI5428787.1"/>
    <property type="molecule type" value="Genomic_DNA"/>
</dbReference>
<name>A0A9D4XYA5_PEA</name>
<reference evidence="2 3" key="1">
    <citation type="journal article" date="2022" name="Nat. Genet.">
        <title>Improved pea reference genome and pan-genome highlight genomic features and evolutionary characteristics.</title>
        <authorList>
            <person name="Yang T."/>
            <person name="Liu R."/>
            <person name="Luo Y."/>
            <person name="Hu S."/>
            <person name="Wang D."/>
            <person name="Wang C."/>
            <person name="Pandey M.K."/>
            <person name="Ge S."/>
            <person name="Xu Q."/>
            <person name="Li N."/>
            <person name="Li G."/>
            <person name="Huang Y."/>
            <person name="Saxena R.K."/>
            <person name="Ji Y."/>
            <person name="Li M."/>
            <person name="Yan X."/>
            <person name="He Y."/>
            <person name="Liu Y."/>
            <person name="Wang X."/>
            <person name="Xiang C."/>
            <person name="Varshney R.K."/>
            <person name="Ding H."/>
            <person name="Gao S."/>
            <person name="Zong X."/>
        </authorList>
    </citation>
    <scope>NUCLEOTIDE SEQUENCE [LARGE SCALE GENOMIC DNA]</scope>
    <source>
        <strain evidence="2 3">cv. Zhongwan 6</strain>
    </source>
</reference>
<dbReference type="Proteomes" id="UP001058974">
    <property type="component" value="Chromosome 3"/>
</dbReference>
<feature type="compositionally biased region" description="Low complexity" evidence="1">
    <location>
        <begin position="124"/>
        <end position="134"/>
    </location>
</feature>
<evidence type="ECO:0000313" key="2">
    <source>
        <dbReference type="EMBL" id="KAI5428787.1"/>
    </source>
</evidence>
<evidence type="ECO:0000313" key="3">
    <source>
        <dbReference type="Proteomes" id="UP001058974"/>
    </source>
</evidence>
<organism evidence="2 3">
    <name type="scientific">Pisum sativum</name>
    <name type="common">Garden pea</name>
    <name type="synonym">Lathyrus oleraceus</name>
    <dbReference type="NCBI Taxonomy" id="3888"/>
    <lineage>
        <taxon>Eukaryota</taxon>
        <taxon>Viridiplantae</taxon>
        <taxon>Streptophyta</taxon>
        <taxon>Embryophyta</taxon>
        <taxon>Tracheophyta</taxon>
        <taxon>Spermatophyta</taxon>
        <taxon>Magnoliopsida</taxon>
        <taxon>eudicotyledons</taxon>
        <taxon>Gunneridae</taxon>
        <taxon>Pentapetalae</taxon>
        <taxon>rosids</taxon>
        <taxon>fabids</taxon>
        <taxon>Fabales</taxon>
        <taxon>Fabaceae</taxon>
        <taxon>Papilionoideae</taxon>
        <taxon>50 kb inversion clade</taxon>
        <taxon>NPAAA clade</taxon>
        <taxon>Hologalegina</taxon>
        <taxon>IRL clade</taxon>
        <taxon>Fabeae</taxon>
        <taxon>Lathyrus</taxon>
    </lineage>
</organism>
<gene>
    <name evidence="2" type="ORF">KIW84_033696</name>
</gene>
<dbReference type="Gramene" id="Psat03G0369600-T1">
    <property type="protein sequence ID" value="KAI5428787.1"/>
    <property type="gene ID" value="KIW84_033696"/>
</dbReference>
<sequence length="150" mass="16173">QIPKHILSIQFFKLSSMTSSKSFILSLLFVATMSSINVEARSVLQATVQPQPITPDLPNPSHPDLPHPDLPQPDLQKPSHPDLPKPSVEDLPKPSHPYLPKPSVEDLPIIPSLPKESLPPLQTSIPSFSVSPVSSPAPAPAPTQILSTPE</sequence>